<protein>
    <recommendedName>
        <fullName evidence="4">Cell division transport system permease protein</fullName>
    </recommendedName>
</protein>
<dbReference type="PANTHER" id="PTHR47755">
    <property type="entry name" value="CELL DIVISION PROTEIN FTSX"/>
    <property type="match status" value="1"/>
</dbReference>
<dbReference type="EMBL" id="JAMZFT010000002">
    <property type="protein sequence ID" value="MCP1336323.1"/>
    <property type="molecule type" value="Genomic_DNA"/>
</dbReference>
<evidence type="ECO:0000313" key="2">
    <source>
        <dbReference type="EMBL" id="MCP1336323.1"/>
    </source>
</evidence>
<evidence type="ECO:0008006" key="4">
    <source>
        <dbReference type="Google" id="ProtNLM"/>
    </source>
</evidence>
<dbReference type="Proteomes" id="UP001055804">
    <property type="component" value="Unassembled WGS sequence"/>
</dbReference>
<sequence>MTRLPILLSSLSRRIQAGTAPIVPRGGEIRFLLIVIAAICALGTLALVAGLALSGAADRWSAALDGSATVELLPVEGLDPAEQRARAIAALAAAPGVVWAEEVPKTDAEALLAPWLGEGVDLGSLPMPQLIAVRLEPGSDDAQGVLAAALAEVPGARADTHAGARASLATLARTARTVALTITLLIAVAGTAIVVFATRATLAAHREIVDVLHLMGAHDGFIARAFERRFLELGLIGGAAGAAMAIALIGALVFTVPDTAMAGFLPELEFGWAESLAVAATPLLAALVAWGTARLTVLARLRRAL</sequence>
<feature type="transmembrane region" description="Helical" evidence="1">
    <location>
        <begin position="33"/>
        <end position="53"/>
    </location>
</feature>
<keyword evidence="1" id="KW-0472">Membrane</keyword>
<dbReference type="GO" id="GO:0032153">
    <property type="term" value="C:cell division site"/>
    <property type="evidence" value="ECO:0007669"/>
    <property type="project" value="TreeGrafter"/>
</dbReference>
<name>A0A9J6PEV9_9PROT</name>
<evidence type="ECO:0000313" key="3">
    <source>
        <dbReference type="Proteomes" id="UP001055804"/>
    </source>
</evidence>
<organism evidence="2 3">
    <name type="scientific">Futiania mangrovi</name>
    <dbReference type="NCBI Taxonomy" id="2959716"/>
    <lineage>
        <taxon>Bacteria</taxon>
        <taxon>Pseudomonadati</taxon>
        <taxon>Pseudomonadota</taxon>
        <taxon>Alphaproteobacteria</taxon>
        <taxon>Futianiales</taxon>
        <taxon>Futianiaceae</taxon>
        <taxon>Futiania</taxon>
    </lineage>
</organism>
<comment type="caution">
    <text evidence="2">The sequence shown here is derived from an EMBL/GenBank/DDBJ whole genome shotgun (WGS) entry which is preliminary data.</text>
</comment>
<evidence type="ECO:0000256" key="1">
    <source>
        <dbReference type="SAM" id="Phobius"/>
    </source>
</evidence>
<feature type="transmembrane region" description="Helical" evidence="1">
    <location>
        <begin position="276"/>
        <end position="297"/>
    </location>
</feature>
<dbReference type="GO" id="GO:0016020">
    <property type="term" value="C:membrane"/>
    <property type="evidence" value="ECO:0007669"/>
    <property type="project" value="InterPro"/>
</dbReference>
<dbReference type="AlphaFoldDB" id="A0A9J6PEV9"/>
<reference evidence="2" key="1">
    <citation type="submission" date="2022-06" db="EMBL/GenBank/DDBJ databases">
        <title>Isolation and Genomics of Futiania mangrovii gen. nov., sp. nov., a Rare and Metabolically-versatile member in the Class Alphaproteobacteria.</title>
        <authorList>
            <person name="Liu L."/>
            <person name="Huang W.-C."/>
            <person name="Pan J."/>
            <person name="Li J."/>
            <person name="Huang Y."/>
            <person name="Du H."/>
            <person name="Liu Y."/>
            <person name="Li M."/>
        </authorList>
    </citation>
    <scope>NUCLEOTIDE SEQUENCE</scope>
    <source>
        <strain evidence="2">FT118</strain>
    </source>
</reference>
<proteinExistence type="predicted"/>
<gene>
    <name evidence="2" type="ORF">NJQ99_07900</name>
</gene>
<accession>A0A9J6PEV9</accession>
<feature type="transmembrane region" description="Helical" evidence="1">
    <location>
        <begin position="178"/>
        <end position="202"/>
    </location>
</feature>
<keyword evidence="3" id="KW-1185">Reference proteome</keyword>
<keyword evidence="1" id="KW-0812">Transmembrane</keyword>
<dbReference type="InterPro" id="IPR004513">
    <property type="entry name" value="FtsX"/>
</dbReference>
<dbReference type="GO" id="GO:0051301">
    <property type="term" value="P:cell division"/>
    <property type="evidence" value="ECO:0007669"/>
    <property type="project" value="InterPro"/>
</dbReference>
<dbReference type="PANTHER" id="PTHR47755:SF1">
    <property type="entry name" value="CELL DIVISION PROTEIN FTSX"/>
    <property type="match status" value="1"/>
</dbReference>
<feature type="transmembrane region" description="Helical" evidence="1">
    <location>
        <begin position="233"/>
        <end position="256"/>
    </location>
</feature>
<keyword evidence="1" id="KW-1133">Transmembrane helix</keyword>
<dbReference type="RefSeq" id="WP_269332289.1">
    <property type="nucleotide sequence ID" value="NZ_JAMZFT010000002.1"/>
</dbReference>